<proteinExistence type="predicted"/>
<gene>
    <name evidence="2" type="ORF">QBC40DRAFT_36038</name>
</gene>
<feature type="compositionally biased region" description="Polar residues" evidence="1">
    <location>
        <begin position="217"/>
        <end position="229"/>
    </location>
</feature>
<organism evidence="2 3">
    <name type="scientific">Triangularia verruculosa</name>
    <dbReference type="NCBI Taxonomy" id="2587418"/>
    <lineage>
        <taxon>Eukaryota</taxon>
        <taxon>Fungi</taxon>
        <taxon>Dikarya</taxon>
        <taxon>Ascomycota</taxon>
        <taxon>Pezizomycotina</taxon>
        <taxon>Sordariomycetes</taxon>
        <taxon>Sordariomycetidae</taxon>
        <taxon>Sordariales</taxon>
        <taxon>Podosporaceae</taxon>
        <taxon>Triangularia</taxon>
    </lineage>
</organism>
<evidence type="ECO:0000256" key="1">
    <source>
        <dbReference type="SAM" id="MobiDB-lite"/>
    </source>
</evidence>
<sequence>MFASHIVTALAQLSPQRTIRRILHGVCPTTSNPRITANNPIDDQSERLSSHPVHVSISMTGMLHTNPMELLAAVCNVCAVRRNENAVNTARCYPSVLRLTKLTSFISRSFGRQTGRTEPNGKLEPNRCSGSNGGHRRSLTSAACRSYPQRTWLLTVQKPVASLPHSGIHRISSTSTWLAWRGGPTSYRRKTRDPCWLTHVHSTSCHPSPVTRCPSPVRTNETVTPSDSPSAKYPNGPTW</sequence>
<protein>
    <submittedName>
        <fullName evidence="2">Uncharacterized protein</fullName>
    </submittedName>
</protein>
<dbReference type="Proteomes" id="UP001303160">
    <property type="component" value="Unassembled WGS sequence"/>
</dbReference>
<comment type="caution">
    <text evidence="2">The sequence shown here is derived from an EMBL/GenBank/DDBJ whole genome shotgun (WGS) entry which is preliminary data.</text>
</comment>
<reference evidence="2" key="2">
    <citation type="submission" date="2023-05" db="EMBL/GenBank/DDBJ databases">
        <authorList>
            <consortium name="Lawrence Berkeley National Laboratory"/>
            <person name="Steindorff A."/>
            <person name="Hensen N."/>
            <person name="Bonometti L."/>
            <person name="Westerberg I."/>
            <person name="Brannstrom I.O."/>
            <person name="Guillou S."/>
            <person name="Cros-Aarteil S."/>
            <person name="Calhoun S."/>
            <person name="Haridas S."/>
            <person name="Kuo A."/>
            <person name="Mondo S."/>
            <person name="Pangilinan J."/>
            <person name="Riley R."/>
            <person name="Labutti K."/>
            <person name="Andreopoulos B."/>
            <person name="Lipzen A."/>
            <person name="Chen C."/>
            <person name="Yanf M."/>
            <person name="Daum C."/>
            <person name="Ng V."/>
            <person name="Clum A."/>
            <person name="Ohm R."/>
            <person name="Martin F."/>
            <person name="Silar P."/>
            <person name="Natvig D."/>
            <person name="Lalanne C."/>
            <person name="Gautier V."/>
            <person name="Ament-Velasquez S.L."/>
            <person name="Kruys A."/>
            <person name="Hutchinson M.I."/>
            <person name="Powell A.J."/>
            <person name="Barry K."/>
            <person name="Miller A.N."/>
            <person name="Grigoriev I.V."/>
            <person name="Debuchy R."/>
            <person name="Gladieux P."/>
            <person name="Thoren M.H."/>
            <person name="Johannesson H."/>
        </authorList>
    </citation>
    <scope>NUCLEOTIDE SEQUENCE</scope>
    <source>
        <strain evidence="2">CBS 315.58</strain>
    </source>
</reference>
<name>A0AAN7B217_9PEZI</name>
<dbReference type="EMBL" id="MU863876">
    <property type="protein sequence ID" value="KAK4205465.1"/>
    <property type="molecule type" value="Genomic_DNA"/>
</dbReference>
<accession>A0AAN7B217</accession>
<feature type="region of interest" description="Disordered" evidence="1">
    <location>
        <begin position="110"/>
        <end position="137"/>
    </location>
</feature>
<reference evidence="2" key="1">
    <citation type="journal article" date="2023" name="Mol. Phylogenet. Evol.">
        <title>Genome-scale phylogeny and comparative genomics of the fungal order Sordariales.</title>
        <authorList>
            <person name="Hensen N."/>
            <person name="Bonometti L."/>
            <person name="Westerberg I."/>
            <person name="Brannstrom I.O."/>
            <person name="Guillou S."/>
            <person name="Cros-Aarteil S."/>
            <person name="Calhoun S."/>
            <person name="Haridas S."/>
            <person name="Kuo A."/>
            <person name="Mondo S."/>
            <person name="Pangilinan J."/>
            <person name="Riley R."/>
            <person name="LaButti K."/>
            <person name="Andreopoulos B."/>
            <person name="Lipzen A."/>
            <person name="Chen C."/>
            <person name="Yan M."/>
            <person name="Daum C."/>
            <person name="Ng V."/>
            <person name="Clum A."/>
            <person name="Steindorff A."/>
            <person name="Ohm R.A."/>
            <person name="Martin F."/>
            <person name="Silar P."/>
            <person name="Natvig D.O."/>
            <person name="Lalanne C."/>
            <person name="Gautier V."/>
            <person name="Ament-Velasquez S.L."/>
            <person name="Kruys A."/>
            <person name="Hutchinson M.I."/>
            <person name="Powell A.J."/>
            <person name="Barry K."/>
            <person name="Miller A.N."/>
            <person name="Grigoriev I.V."/>
            <person name="Debuchy R."/>
            <person name="Gladieux P."/>
            <person name="Hiltunen Thoren M."/>
            <person name="Johannesson H."/>
        </authorList>
    </citation>
    <scope>NUCLEOTIDE SEQUENCE</scope>
    <source>
        <strain evidence="2">CBS 315.58</strain>
    </source>
</reference>
<evidence type="ECO:0000313" key="2">
    <source>
        <dbReference type="EMBL" id="KAK4205465.1"/>
    </source>
</evidence>
<feature type="region of interest" description="Disordered" evidence="1">
    <location>
        <begin position="207"/>
        <end position="239"/>
    </location>
</feature>
<keyword evidence="3" id="KW-1185">Reference proteome</keyword>
<dbReference type="AlphaFoldDB" id="A0AAN7B217"/>
<evidence type="ECO:0000313" key="3">
    <source>
        <dbReference type="Proteomes" id="UP001303160"/>
    </source>
</evidence>